<evidence type="ECO:0000256" key="3">
    <source>
        <dbReference type="ARBA" id="ARBA00022691"/>
    </source>
</evidence>
<dbReference type="InterPro" id="IPR020598">
    <property type="entry name" value="rRNA_Ade_methylase_Trfase_N"/>
</dbReference>
<comment type="caution">
    <text evidence="6">The sequence shown here is derived from an EMBL/GenBank/DDBJ whole genome shotgun (WGS) entry which is preliminary data.</text>
</comment>
<dbReference type="Gene3D" id="3.40.50.150">
    <property type="entry name" value="Vaccinia Virus protein VP39"/>
    <property type="match status" value="1"/>
</dbReference>
<dbReference type="SUPFAM" id="SSF53335">
    <property type="entry name" value="S-adenosyl-L-methionine-dependent methyltransferases"/>
    <property type="match status" value="1"/>
</dbReference>
<dbReference type="EMBL" id="VLJV01000001">
    <property type="protein sequence ID" value="TWH20450.1"/>
    <property type="molecule type" value="Genomic_DNA"/>
</dbReference>
<feature type="region of interest" description="Disordered" evidence="4">
    <location>
        <begin position="25"/>
        <end position="60"/>
    </location>
</feature>
<evidence type="ECO:0000256" key="2">
    <source>
        <dbReference type="ARBA" id="ARBA00022679"/>
    </source>
</evidence>
<keyword evidence="1 6" id="KW-0489">Methyltransferase</keyword>
<keyword evidence="3" id="KW-0949">S-adenosyl-L-methionine</keyword>
<dbReference type="Proteomes" id="UP000317303">
    <property type="component" value="Unassembled WGS sequence"/>
</dbReference>
<evidence type="ECO:0000256" key="1">
    <source>
        <dbReference type="ARBA" id="ARBA00022603"/>
    </source>
</evidence>
<dbReference type="InterPro" id="IPR029063">
    <property type="entry name" value="SAM-dependent_MTases_sf"/>
</dbReference>
<dbReference type="GO" id="GO:0000179">
    <property type="term" value="F:rRNA (adenine-N6,N6-)-dimethyltransferase activity"/>
    <property type="evidence" value="ECO:0007669"/>
    <property type="project" value="InterPro"/>
</dbReference>
<feature type="domain" description="Ribosomal RNA adenine methylase transferase N-terminal" evidence="5">
    <location>
        <begin position="91"/>
        <end position="238"/>
    </location>
</feature>
<feature type="compositionally biased region" description="Low complexity" evidence="4">
    <location>
        <begin position="45"/>
        <end position="60"/>
    </location>
</feature>
<evidence type="ECO:0000256" key="4">
    <source>
        <dbReference type="SAM" id="MobiDB-lite"/>
    </source>
</evidence>
<dbReference type="SMART" id="SM00650">
    <property type="entry name" value="rADc"/>
    <property type="match status" value="1"/>
</dbReference>
<dbReference type="InterPro" id="IPR041698">
    <property type="entry name" value="Methyltransf_25"/>
</dbReference>
<gene>
    <name evidence="6" type="ORF">JD82_02296</name>
</gene>
<reference evidence="6 7" key="1">
    <citation type="submission" date="2019-07" db="EMBL/GenBank/DDBJ databases">
        <title>R&amp;d 2014.</title>
        <authorList>
            <person name="Klenk H.-P."/>
        </authorList>
    </citation>
    <scope>NUCLEOTIDE SEQUENCE [LARGE SCALE GENOMIC DNA]</scope>
    <source>
        <strain evidence="6 7">DSM 43194</strain>
    </source>
</reference>
<dbReference type="CDD" id="cd02440">
    <property type="entry name" value="AdoMet_MTases"/>
    <property type="match status" value="1"/>
</dbReference>
<evidence type="ECO:0000313" key="7">
    <source>
        <dbReference type="Proteomes" id="UP000317303"/>
    </source>
</evidence>
<sequence length="266" mass="27925">MRTLGIVSGFLLLPREEYPLVRVAGDHGREADPPGAFSRDRGGMTKSATPAKKTPATDTTVPRSRDWARFFAAALRHPGLVGAIAPSSQALARRMSAHVPTSGNPTVVEIGAGTGVFTRELRSRVPSWGRVIAVERDAGLAAHVEATCPGVDVVYGDAARLRELLACRDVSTVDAVVCGLPWSLLPEADQRAVLGEVAGVLAEGASFTTFAYAHATAIAGARRFRAVLGETFAQVRAEPVVWRNVPPALTYVAREPVAGGPVATAG</sequence>
<accession>A0A660CA11</accession>
<dbReference type="Pfam" id="PF13649">
    <property type="entry name" value="Methyltransf_25"/>
    <property type="match status" value="1"/>
</dbReference>
<evidence type="ECO:0000259" key="5">
    <source>
        <dbReference type="SMART" id="SM00650"/>
    </source>
</evidence>
<proteinExistence type="predicted"/>
<keyword evidence="7" id="KW-1185">Reference proteome</keyword>
<name>A0A660CA11_9PSEU</name>
<dbReference type="AlphaFoldDB" id="A0A660CA11"/>
<protein>
    <submittedName>
        <fullName evidence="6">Phospholipid N-methyltransferase</fullName>
    </submittedName>
</protein>
<organism evidence="6 7">
    <name type="scientific">Prauserella rugosa</name>
    <dbReference type="NCBI Taxonomy" id="43354"/>
    <lineage>
        <taxon>Bacteria</taxon>
        <taxon>Bacillati</taxon>
        <taxon>Actinomycetota</taxon>
        <taxon>Actinomycetes</taxon>
        <taxon>Pseudonocardiales</taxon>
        <taxon>Pseudonocardiaceae</taxon>
        <taxon>Prauserella</taxon>
    </lineage>
</organism>
<feature type="compositionally biased region" description="Basic and acidic residues" evidence="4">
    <location>
        <begin position="25"/>
        <end position="43"/>
    </location>
</feature>
<evidence type="ECO:0000313" key="6">
    <source>
        <dbReference type="EMBL" id="TWH20450.1"/>
    </source>
</evidence>
<keyword evidence="2 6" id="KW-0808">Transferase</keyword>